<dbReference type="EMBL" id="GGEC01066297">
    <property type="protein sequence ID" value="MBX46781.1"/>
    <property type="molecule type" value="Transcribed_RNA"/>
</dbReference>
<protein>
    <submittedName>
        <fullName evidence="1">Uncharacterized protein</fullName>
    </submittedName>
</protein>
<organism evidence="1">
    <name type="scientific">Rhizophora mucronata</name>
    <name type="common">Asiatic mangrove</name>
    <dbReference type="NCBI Taxonomy" id="61149"/>
    <lineage>
        <taxon>Eukaryota</taxon>
        <taxon>Viridiplantae</taxon>
        <taxon>Streptophyta</taxon>
        <taxon>Embryophyta</taxon>
        <taxon>Tracheophyta</taxon>
        <taxon>Spermatophyta</taxon>
        <taxon>Magnoliopsida</taxon>
        <taxon>eudicotyledons</taxon>
        <taxon>Gunneridae</taxon>
        <taxon>Pentapetalae</taxon>
        <taxon>rosids</taxon>
        <taxon>fabids</taxon>
        <taxon>Malpighiales</taxon>
        <taxon>Rhizophoraceae</taxon>
        <taxon>Rhizophora</taxon>
    </lineage>
</organism>
<reference evidence="1" key="1">
    <citation type="submission" date="2018-02" db="EMBL/GenBank/DDBJ databases">
        <title>Rhizophora mucronata_Transcriptome.</title>
        <authorList>
            <person name="Meera S.P."/>
            <person name="Sreeshan A."/>
            <person name="Augustine A."/>
        </authorList>
    </citation>
    <scope>NUCLEOTIDE SEQUENCE</scope>
    <source>
        <tissue evidence="1">Leaf</tissue>
    </source>
</reference>
<accession>A0A2P2NWR5</accession>
<sequence length="36" mass="4374">MHCMYIIFLLRFPLGARNYVHSAFIKTFNSFSEKKY</sequence>
<dbReference type="AlphaFoldDB" id="A0A2P2NWR5"/>
<evidence type="ECO:0000313" key="1">
    <source>
        <dbReference type="EMBL" id="MBX46781.1"/>
    </source>
</evidence>
<name>A0A2P2NWR5_RHIMU</name>
<proteinExistence type="predicted"/>